<feature type="compositionally biased region" description="Low complexity" evidence="1">
    <location>
        <begin position="126"/>
        <end position="143"/>
    </location>
</feature>
<dbReference type="AlphaFoldDB" id="A0A9P1CQ06"/>
<organism evidence="2">
    <name type="scientific">Cladocopium goreaui</name>
    <dbReference type="NCBI Taxonomy" id="2562237"/>
    <lineage>
        <taxon>Eukaryota</taxon>
        <taxon>Sar</taxon>
        <taxon>Alveolata</taxon>
        <taxon>Dinophyceae</taxon>
        <taxon>Suessiales</taxon>
        <taxon>Symbiodiniaceae</taxon>
        <taxon>Cladocopium</taxon>
    </lineage>
</organism>
<comment type="caution">
    <text evidence="2">The sequence shown here is derived from an EMBL/GenBank/DDBJ whole genome shotgun (WGS) entry which is preliminary data.</text>
</comment>
<dbReference type="Proteomes" id="UP001152797">
    <property type="component" value="Unassembled WGS sequence"/>
</dbReference>
<dbReference type="EMBL" id="CAMXCT020002002">
    <property type="protein sequence ID" value="CAL1148243.1"/>
    <property type="molecule type" value="Genomic_DNA"/>
</dbReference>
<dbReference type="EMBL" id="CAMXCT010002002">
    <property type="protein sequence ID" value="CAI3994868.1"/>
    <property type="molecule type" value="Genomic_DNA"/>
</dbReference>
<name>A0A9P1CQ06_9DINO</name>
<accession>A0A9P1CQ06</accession>
<reference evidence="3 4" key="2">
    <citation type="submission" date="2024-05" db="EMBL/GenBank/DDBJ databases">
        <authorList>
            <person name="Chen Y."/>
            <person name="Shah S."/>
            <person name="Dougan E. K."/>
            <person name="Thang M."/>
            <person name="Chan C."/>
        </authorList>
    </citation>
    <scope>NUCLEOTIDE SEQUENCE [LARGE SCALE GENOMIC DNA]</scope>
</reference>
<evidence type="ECO:0000256" key="1">
    <source>
        <dbReference type="SAM" id="MobiDB-lite"/>
    </source>
</evidence>
<proteinExistence type="predicted"/>
<dbReference type="EMBL" id="CAMXCT030002002">
    <property type="protein sequence ID" value="CAL4782180.1"/>
    <property type="molecule type" value="Genomic_DNA"/>
</dbReference>
<feature type="compositionally biased region" description="Basic and acidic residues" evidence="1">
    <location>
        <begin position="22"/>
        <end position="31"/>
    </location>
</feature>
<evidence type="ECO:0000313" key="4">
    <source>
        <dbReference type="Proteomes" id="UP001152797"/>
    </source>
</evidence>
<feature type="compositionally biased region" description="Basic and acidic residues" evidence="1">
    <location>
        <begin position="102"/>
        <end position="114"/>
    </location>
</feature>
<feature type="compositionally biased region" description="Low complexity" evidence="1">
    <location>
        <begin position="62"/>
        <end position="72"/>
    </location>
</feature>
<feature type="compositionally biased region" description="Low complexity" evidence="1">
    <location>
        <begin position="258"/>
        <end position="268"/>
    </location>
</feature>
<feature type="region of interest" description="Disordered" evidence="1">
    <location>
        <begin position="18"/>
        <end position="157"/>
    </location>
</feature>
<protein>
    <submittedName>
        <fullName evidence="3">EF-hand domain-containing protein</fullName>
    </submittedName>
</protein>
<evidence type="ECO:0000313" key="2">
    <source>
        <dbReference type="EMBL" id="CAI3994868.1"/>
    </source>
</evidence>
<keyword evidence="4" id="KW-1185">Reference proteome</keyword>
<sequence length="289" mass="31196">MRAIEVVADLRALNQWAQESRIASEAEDPRRAPHSARSTNSEHLGSEFGRPSSSERSERGLSKSLPLSQLSQERASVARSSTTTSDRISEVFRGVRSSSRLAESDIAERSRDISRSSTRKSTLELPRSSNRPSTSPTSPSRPSALTDMPALPASDPLSSLPKLLRQISAATDDSQAPSGPSGFDLALQDAISSTSRATATYANNQLVLVPQDCAARQTPKMRKLWLGLVLHSALLIGKADLLRTHPWLQELQRAAESGFSGSVPGSPVNRLQPPQAASMPSLPPLDFQR</sequence>
<reference evidence="2" key="1">
    <citation type="submission" date="2022-10" db="EMBL/GenBank/DDBJ databases">
        <authorList>
            <person name="Chen Y."/>
            <person name="Dougan E. K."/>
            <person name="Chan C."/>
            <person name="Rhodes N."/>
            <person name="Thang M."/>
        </authorList>
    </citation>
    <scope>NUCLEOTIDE SEQUENCE</scope>
</reference>
<gene>
    <name evidence="2" type="ORF">C1SCF055_LOCUS21483</name>
</gene>
<evidence type="ECO:0000313" key="3">
    <source>
        <dbReference type="EMBL" id="CAL4782180.1"/>
    </source>
</evidence>
<feature type="region of interest" description="Disordered" evidence="1">
    <location>
        <begin position="258"/>
        <end position="289"/>
    </location>
</feature>